<feature type="region of interest" description="Disordered" evidence="1">
    <location>
        <begin position="242"/>
        <end position="261"/>
    </location>
</feature>
<feature type="domain" description="Putative auto-transporter adhesin head GIN" evidence="2">
    <location>
        <begin position="43"/>
        <end position="247"/>
    </location>
</feature>
<dbReference type="Proteomes" id="UP000184436">
    <property type="component" value="Unassembled WGS sequence"/>
</dbReference>
<dbReference type="AlphaFoldDB" id="A0A1M4ZQV4"/>
<evidence type="ECO:0000256" key="1">
    <source>
        <dbReference type="SAM" id="MobiDB-lite"/>
    </source>
</evidence>
<dbReference type="RefSeq" id="WP_025074702.1">
    <property type="nucleotide sequence ID" value="NZ_FQVD01000013.1"/>
</dbReference>
<evidence type="ECO:0000313" key="4">
    <source>
        <dbReference type="Proteomes" id="UP000184436"/>
    </source>
</evidence>
<dbReference type="OrthoDB" id="680270at2"/>
<name>A0A1M4ZQV4_9BACE</name>
<dbReference type="InterPro" id="IPR021255">
    <property type="entry name" value="DUF2807"/>
</dbReference>
<organism evidence="3 4">
    <name type="scientific">Bacteroides faecichinchillae</name>
    <dbReference type="NCBI Taxonomy" id="871325"/>
    <lineage>
        <taxon>Bacteria</taxon>
        <taxon>Pseudomonadati</taxon>
        <taxon>Bacteroidota</taxon>
        <taxon>Bacteroidia</taxon>
        <taxon>Bacteroidales</taxon>
        <taxon>Bacteroidaceae</taxon>
        <taxon>Bacteroides</taxon>
    </lineage>
</organism>
<dbReference type="STRING" id="871325.SAMN05444349_11351"/>
<sequence>MKVSTLTTVLTGMFLVFISISCSQGQYITGSGNYITKDVEISPFNAIKLSGSADIIYQQDANTHFEIYGSDNIISILKIYVDNNTLFIKYPNNINIRDRGTLEIRVSSPELNSMEINGSGNIQLTNGIQTKKNVEVNINGSGNIQGQKIVCQKTAIFINGSGDIRFQQIQSQICSAHITGSGNILFNGKTDNADFRIVGSGNINALELQAKDVSSSVTGSGDISCNVSEKLSAQFTGGGSLSYKGNPQEVNGPQKKLHKLD</sequence>
<dbReference type="PANTHER" id="PTHR39200">
    <property type="entry name" value="HYPOTHETICAL EXPORTED PROTEIN"/>
    <property type="match status" value="1"/>
</dbReference>
<dbReference type="PANTHER" id="PTHR39200:SF1">
    <property type="entry name" value="AUTO-TRANSPORTER ADHESIN HEAD GIN DOMAIN-CONTAINING PROTEIN-RELATED"/>
    <property type="match status" value="1"/>
</dbReference>
<evidence type="ECO:0000259" key="2">
    <source>
        <dbReference type="Pfam" id="PF10988"/>
    </source>
</evidence>
<dbReference type="PROSITE" id="PS51257">
    <property type="entry name" value="PROKAR_LIPOPROTEIN"/>
    <property type="match status" value="1"/>
</dbReference>
<gene>
    <name evidence="3" type="ORF">SAMN05444349_11351</name>
</gene>
<reference evidence="3 4" key="1">
    <citation type="submission" date="2016-11" db="EMBL/GenBank/DDBJ databases">
        <authorList>
            <person name="Jaros S."/>
            <person name="Januszkiewicz K."/>
            <person name="Wedrychowicz H."/>
        </authorList>
    </citation>
    <scope>NUCLEOTIDE SEQUENCE [LARGE SCALE GENOMIC DNA]</scope>
    <source>
        <strain evidence="3 4">DSM 26883</strain>
    </source>
</reference>
<dbReference type="Gene3D" id="2.160.20.120">
    <property type="match status" value="1"/>
</dbReference>
<keyword evidence="4" id="KW-1185">Reference proteome</keyword>
<dbReference type="Pfam" id="PF10988">
    <property type="entry name" value="DUF2807"/>
    <property type="match status" value="1"/>
</dbReference>
<proteinExistence type="predicted"/>
<protein>
    <submittedName>
        <fullName evidence="3">Putative auto-transporter adhesin, head GIN domain</fullName>
    </submittedName>
</protein>
<evidence type="ECO:0000313" key="3">
    <source>
        <dbReference type="EMBL" id="SHF20305.1"/>
    </source>
</evidence>
<accession>A0A1M4ZQV4</accession>
<dbReference type="EMBL" id="FQVD01000013">
    <property type="protein sequence ID" value="SHF20305.1"/>
    <property type="molecule type" value="Genomic_DNA"/>
</dbReference>